<gene>
    <name evidence="2" type="ORF">FM037_02695</name>
</gene>
<name>A0ABX5WTB4_9GAMM</name>
<sequence length="280" mass="33022">MKPFNPLILIPIILCIILSIGISEIYLHRLAQLNQCKEISLELSIKKLSLRRHEKDFFFRKQDKYLKKWQQTLKELKREFALSNTCFSIWDIQTDLITQMKLNLKSYEANFIVLTSELDKSDKQSLSMLNSLMALQERLEKLAKIEDNNVYAQTLAIRQHLFEYITSKQAISLQLLGNNVMAISQWQDVSKKLKLELEGYLKKVNTLKQFIESHQYSHEAGTMGQMRSDIHKIEEILPKLTQAIDVKISNHHTIRWVIYLVILLLIYVTYRIINRMQINR</sequence>
<evidence type="ECO:0000313" key="2">
    <source>
        <dbReference type="EMBL" id="QDO82345.1"/>
    </source>
</evidence>
<proteinExistence type="predicted"/>
<keyword evidence="1" id="KW-1133">Transmembrane helix</keyword>
<evidence type="ECO:0000256" key="1">
    <source>
        <dbReference type="SAM" id="Phobius"/>
    </source>
</evidence>
<dbReference type="Proteomes" id="UP000315947">
    <property type="component" value="Chromosome"/>
</dbReference>
<dbReference type="EMBL" id="CP041614">
    <property type="protein sequence ID" value="QDO82345.1"/>
    <property type="molecule type" value="Genomic_DNA"/>
</dbReference>
<accession>A0ABX5WTB4</accession>
<keyword evidence="3" id="KW-1185">Reference proteome</keyword>
<protein>
    <submittedName>
        <fullName evidence="2">Uncharacterized protein</fullName>
    </submittedName>
</protein>
<feature type="transmembrane region" description="Helical" evidence="1">
    <location>
        <begin position="256"/>
        <end position="273"/>
    </location>
</feature>
<evidence type="ECO:0000313" key="3">
    <source>
        <dbReference type="Proteomes" id="UP000315947"/>
    </source>
</evidence>
<keyword evidence="1" id="KW-0472">Membrane</keyword>
<dbReference type="RefSeq" id="WP_144044736.1">
    <property type="nucleotide sequence ID" value="NZ_CP041614.1"/>
</dbReference>
<keyword evidence="1" id="KW-0812">Transmembrane</keyword>
<reference evidence="2 3" key="1">
    <citation type="submission" date="2019-07" db="EMBL/GenBank/DDBJ databases">
        <title>Shewanella sp. YLB-06 whole genomic sequence.</title>
        <authorList>
            <person name="Yu L."/>
        </authorList>
    </citation>
    <scope>NUCLEOTIDE SEQUENCE [LARGE SCALE GENOMIC DNA]</scope>
    <source>
        <strain evidence="2 3">YLB-06</strain>
    </source>
</reference>
<organism evidence="2 3">
    <name type="scientific">Shewanella psychropiezotolerans</name>
    <dbReference type="NCBI Taxonomy" id="2593655"/>
    <lineage>
        <taxon>Bacteria</taxon>
        <taxon>Pseudomonadati</taxon>
        <taxon>Pseudomonadota</taxon>
        <taxon>Gammaproteobacteria</taxon>
        <taxon>Alteromonadales</taxon>
        <taxon>Shewanellaceae</taxon>
        <taxon>Shewanella</taxon>
    </lineage>
</organism>